<name>A0AAN5CX59_9BILA</name>
<dbReference type="Proteomes" id="UP001328107">
    <property type="component" value="Unassembled WGS sequence"/>
</dbReference>
<protein>
    <submittedName>
        <fullName evidence="2">Uncharacterized protein</fullName>
    </submittedName>
</protein>
<evidence type="ECO:0000256" key="1">
    <source>
        <dbReference type="SAM" id="MobiDB-lite"/>
    </source>
</evidence>
<feature type="non-terminal residue" evidence="2">
    <location>
        <position position="1"/>
    </location>
</feature>
<feature type="compositionally biased region" description="Basic residues" evidence="1">
    <location>
        <begin position="113"/>
        <end position="127"/>
    </location>
</feature>
<keyword evidence="3" id="KW-1185">Reference proteome</keyword>
<sequence length="172" mass="19969">SSGFLSGLLDNLVLSTEELDVNSREILKPFDDSNQPFAPSFTYFDRSVFEETRLGQKDGYSREEMLALRDISMGPMRSVFDNLRKLFFSVEGFNECARRKQPLYKFLQPCPKKNMKKRPHTVRKSRDHMKMERGNSTVDSRPSIDHIQPNRNPVRMSQREQETALGLSVYSL</sequence>
<accession>A0AAN5CX59</accession>
<reference evidence="3" key="1">
    <citation type="submission" date="2022-10" db="EMBL/GenBank/DDBJ databases">
        <title>Genome assembly of Pristionchus species.</title>
        <authorList>
            <person name="Yoshida K."/>
            <person name="Sommer R.J."/>
        </authorList>
    </citation>
    <scope>NUCLEOTIDE SEQUENCE [LARGE SCALE GENOMIC DNA]</scope>
    <source>
        <strain evidence="3">RS5460</strain>
    </source>
</reference>
<dbReference type="EMBL" id="BTRK01000005">
    <property type="protein sequence ID" value="GMR52264.1"/>
    <property type="molecule type" value="Genomic_DNA"/>
</dbReference>
<dbReference type="AlphaFoldDB" id="A0AAN5CX59"/>
<evidence type="ECO:0000313" key="2">
    <source>
        <dbReference type="EMBL" id="GMR52264.1"/>
    </source>
</evidence>
<feature type="region of interest" description="Disordered" evidence="1">
    <location>
        <begin position="110"/>
        <end position="172"/>
    </location>
</feature>
<evidence type="ECO:0000313" key="3">
    <source>
        <dbReference type="Proteomes" id="UP001328107"/>
    </source>
</evidence>
<gene>
    <name evidence="2" type="ORF">PMAYCL1PPCAC_22459</name>
</gene>
<proteinExistence type="predicted"/>
<organism evidence="2 3">
    <name type="scientific">Pristionchus mayeri</name>
    <dbReference type="NCBI Taxonomy" id="1317129"/>
    <lineage>
        <taxon>Eukaryota</taxon>
        <taxon>Metazoa</taxon>
        <taxon>Ecdysozoa</taxon>
        <taxon>Nematoda</taxon>
        <taxon>Chromadorea</taxon>
        <taxon>Rhabditida</taxon>
        <taxon>Rhabditina</taxon>
        <taxon>Diplogasteromorpha</taxon>
        <taxon>Diplogasteroidea</taxon>
        <taxon>Neodiplogasteridae</taxon>
        <taxon>Pristionchus</taxon>
    </lineage>
</organism>
<comment type="caution">
    <text evidence="2">The sequence shown here is derived from an EMBL/GenBank/DDBJ whole genome shotgun (WGS) entry which is preliminary data.</text>
</comment>